<dbReference type="Pfam" id="PF00072">
    <property type="entry name" value="Response_reg"/>
    <property type="match status" value="2"/>
</dbReference>
<dbReference type="PROSITE" id="PS50111">
    <property type="entry name" value="CHEMOTAXIS_TRANSDUC_2"/>
    <property type="match status" value="2"/>
</dbReference>
<name>A0A0A2V7M9_BEABA</name>
<keyword evidence="28" id="KW-0732">Signal</keyword>
<dbReference type="SMART" id="SM00319">
    <property type="entry name" value="TarH"/>
    <property type="match status" value="2"/>
</dbReference>
<dbReference type="InterPro" id="IPR003122">
    <property type="entry name" value="Tar_rcpt_lig-bd"/>
</dbReference>
<evidence type="ECO:0000256" key="1">
    <source>
        <dbReference type="ARBA" id="ARBA00001541"/>
    </source>
</evidence>
<dbReference type="Gene3D" id="3.40.50.2300">
    <property type="match status" value="2"/>
</dbReference>
<evidence type="ECO:0000256" key="11">
    <source>
        <dbReference type="ARBA" id="ARBA00022553"/>
    </source>
</evidence>
<evidence type="ECO:0000256" key="25">
    <source>
        <dbReference type="SAM" id="Coils"/>
    </source>
</evidence>
<dbReference type="GO" id="GO:0000156">
    <property type="term" value="F:phosphorelay response regulator activity"/>
    <property type="evidence" value="ECO:0007669"/>
    <property type="project" value="InterPro"/>
</dbReference>
<feature type="transmembrane region" description="Helical" evidence="27">
    <location>
        <begin position="692"/>
        <end position="714"/>
    </location>
</feature>
<keyword evidence="16" id="KW-0479">Metal-binding</keyword>
<evidence type="ECO:0000256" key="15">
    <source>
        <dbReference type="ARBA" id="ARBA00022692"/>
    </source>
</evidence>
<dbReference type="InterPro" id="IPR000673">
    <property type="entry name" value="Sig_transdc_resp-reg_Me-estase"/>
</dbReference>
<evidence type="ECO:0000256" key="22">
    <source>
        <dbReference type="ARBA" id="ARBA00029447"/>
    </source>
</evidence>
<dbReference type="SUPFAM" id="SSF53335">
    <property type="entry name" value="S-adenosyl-L-methionine-dependent methyltransferases"/>
    <property type="match status" value="1"/>
</dbReference>
<keyword evidence="18" id="KW-0460">Magnesium</keyword>
<feature type="compositionally biased region" description="Low complexity" evidence="26">
    <location>
        <begin position="824"/>
        <end position="835"/>
    </location>
</feature>
<comment type="cofactor">
    <cofactor evidence="2">
        <name>Mg(2+)</name>
        <dbReference type="ChEBI" id="CHEBI:18420"/>
    </cofactor>
</comment>
<dbReference type="STRING" id="1245745.A0A0A2V7M9"/>
<dbReference type="Gene3D" id="3.40.50.180">
    <property type="entry name" value="Methylesterase CheB, C-terminal domain"/>
    <property type="match status" value="1"/>
</dbReference>
<dbReference type="SUPFAM" id="SSF52738">
    <property type="entry name" value="Methylesterase CheB, C-terminal domain"/>
    <property type="match status" value="1"/>
</dbReference>
<dbReference type="InterPro" id="IPR029063">
    <property type="entry name" value="SAM-dependent_MTases_sf"/>
</dbReference>
<dbReference type="FunFam" id="3.40.50.2300:FF:000019">
    <property type="entry name" value="Chemotaxis response regulator CheY"/>
    <property type="match status" value="1"/>
</dbReference>
<evidence type="ECO:0000256" key="2">
    <source>
        <dbReference type="ARBA" id="ARBA00001946"/>
    </source>
</evidence>
<dbReference type="SMART" id="SM00304">
    <property type="entry name" value="HAMP"/>
    <property type="match status" value="2"/>
</dbReference>
<dbReference type="CDD" id="cd11386">
    <property type="entry name" value="MCP_signal"/>
    <property type="match status" value="2"/>
</dbReference>
<dbReference type="SUPFAM" id="SSF58104">
    <property type="entry name" value="Methyl-accepting chemotaxis protein (MCP) signaling domain"/>
    <property type="match status" value="2"/>
</dbReference>
<evidence type="ECO:0000313" key="34">
    <source>
        <dbReference type="EMBL" id="KGQ03871.1"/>
    </source>
</evidence>
<comment type="similarity">
    <text evidence="22">Belongs to the methyl-accepting chemotaxis (MCP) protein family.</text>
</comment>
<keyword evidence="24" id="KW-0807">Transducer</keyword>
<dbReference type="NCBIfam" id="NF001965">
    <property type="entry name" value="PRK00742.1"/>
    <property type="match status" value="1"/>
</dbReference>
<dbReference type="CDD" id="cd19407">
    <property type="entry name" value="Tar_Tsr_sensor"/>
    <property type="match status" value="2"/>
</dbReference>
<dbReference type="FunFam" id="3.40.50.2300:FF:000060">
    <property type="entry name" value="Protein-glutamate methylesterase/protein-glutamine glutaminase"/>
    <property type="match status" value="1"/>
</dbReference>
<keyword evidence="6" id="KW-1003">Cell membrane</keyword>
<dbReference type="GO" id="GO:0008984">
    <property type="term" value="F:protein-glutamate methylesterase activity"/>
    <property type="evidence" value="ECO:0007669"/>
    <property type="project" value="InterPro"/>
</dbReference>
<comment type="caution">
    <text evidence="34">The sequence shown here is derived from an EMBL/GenBank/DDBJ whole genome shotgun (WGS) entry which is preliminary data.</text>
</comment>
<accession>A0A0A2V7M9</accession>
<dbReference type="HAMAP" id="MF_00099">
    <property type="entry name" value="CheB_chemtxs"/>
    <property type="match status" value="1"/>
</dbReference>
<keyword evidence="21 27" id="KW-0472">Membrane</keyword>
<dbReference type="InterPro" id="IPR008248">
    <property type="entry name" value="CheB-like"/>
</dbReference>
<dbReference type="NCBIfam" id="NF007901">
    <property type="entry name" value="PRK10610.1"/>
    <property type="match status" value="1"/>
</dbReference>
<keyword evidence="17" id="KW-0378">Hydrolase</keyword>
<feature type="modified residue" description="4-aspartylphosphate" evidence="23">
    <location>
        <position position="1336"/>
    </location>
</feature>
<evidence type="ECO:0000256" key="6">
    <source>
        <dbReference type="ARBA" id="ARBA00022475"/>
    </source>
</evidence>
<dbReference type="CDD" id="cd02440">
    <property type="entry name" value="AdoMet_MTases"/>
    <property type="match status" value="1"/>
</dbReference>
<dbReference type="Pfam" id="PF03705">
    <property type="entry name" value="CheR_N"/>
    <property type="match status" value="1"/>
</dbReference>
<dbReference type="GO" id="GO:0005886">
    <property type="term" value="C:plasma membrane"/>
    <property type="evidence" value="ECO:0007669"/>
    <property type="project" value="UniProtKB-SubCell"/>
</dbReference>
<dbReference type="PROSITE" id="PS50122">
    <property type="entry name" value="CHEB"/>
    <property type="match status" value="1"/>
</dbReference>
<feature type="chain" id="PRO_5002006636" description="protein-glutamate O-methyltransferase" evidence="28">
    <location>
        <begin position="18"/>
        <end position="1734"/>
    </location>
</feature>
<dbReference type="CDD" id="cd19923">
    <property type="entry name" value="REC_CheY_CheY3"/>
    <property type="match status" value="1"/>
</dbReference>
<evidence type="ECO:0000259" key="31">
    <source>
        <dbReference type="PROSITE" id="PS50122"/>
    </source>
</evidence>
<evidence type="ECO:0000256" key="4">
    <source>
        <dbReference type="ARBA" id="ARBA00004496"/>
    </source>
</evidence>
<dbReference type="CDD" id="cd06225">
    <property type="entry name" value="HAMP"/>
    <property type="match status" value="2"/>
</dbReference>
<dbReference type="SMART" id="SM00283">
    <property type="entry name" value="MA"/>
    <property type="match status" value="2"/>
</dbReference>
<dbReference type="CDD" id="cd17541">
    <property type="entry name" value="REC_CheB-like"/>
    <property type="match status" value="1"/>
</dbReference>
<dbReference type="InterPro" id="IPR035440">
    <property type="entry name" value="4HB_MCP_dom_sf"/>
</dbReference>
<feature type="region of interest" description="Disordered" evidence="26">
    <location>
        <begin position="824"/>
        <end position="845"/>
    </location>
</feature>
<dbReference type="InterPro" id="IPR004090">
    <property type="entry name" value="Chemotax_Me-accpt_rcpt"/>
</dbReference>
<evidence type="ECO:0000256" key="23">
    <source>
        <dbReference type="PROSITE-ProRule" id="PRU00169"/>
    </source>
</evidence>
<dbReference type="GO" id="GO:0008983">
    <property type="term" value="F:protein-glutamate O-methyltransferase activity"/>
    <property type="evidence" value="ECO:0007669"/>
    <property type="project" value="UniProtKB-EC"/>
</dbReference>
<dbReference type="PANTHER" id="PTHR43531">
    <property type="entry name" value="PROTEIN ICFG"/>
    <property type="match status" value="1"/>
</dbReference>
<evidence type="ECO:0000256" key="8">
    <source>
        <dbReference type="ARBA" id="ARBA00022490"/>
    </source>
</evidence>
<sequence>MLMMVLVVFALLQIISGGMFFNSLKNNNDNFKVSRELRVQQAELNQAWILMLHTRINLSRSAARMMMDPANSQSAAKTDLLNNAKKSLASAEQHYNNFKQVAPISAEMNTVVKDIDGDYQTYHQALAELIGYLESGNMDAYFGQSTQGMQNALEKAYDGYLALNDRMYEASYVDSRDGYTFAIWQLGILALALAAVILLVWVGMRQILLKPLNVVIGHIREIAAGNLTEKINVEGKNELTQLASSVQHMQQELITTVSSVREGSDAIYSGTTEIAAGNNDLSSRTEQQAASLEETAASMEQLTATVKQNAENARQASQLALNASETAQRGGKVVDGVVKTMHDIAGSSKKIADIISVIDGIAFQTNILALNAAVEAARAGEQGRGFAVVAGEVRNLASRSAQAAKEIKLLIEDSVSRVDTGSVLVESAGETMSDIVNAVTRVTDIMGEIASASDEQSRGIDQVALAVSEMDRVTQQNASLVEESAAAAAALEEQASRLTQSVATFRLQGNAGSKKPAAAAPVAQSPVIGSNGLSFWAFRDDFQNLKRVEVSNQQRDALTQSRAALLQASNALNRAGTLTALSYPPDDIKRLMADARSSLKQADMLFNQFLEIPQKEGEAEKMLASTKESYAAFRDDLQHQATWLENNQLSDFMSAPVQKSQGVFDANFNAWQQSINQIVLEASGDSQKNYHISAVIFTVVTIIAVVLLLGSLAWSRKMIVQPLAIVRSHFDSIAAGDLAKPISVFGRNEISEIFASLKNMQTALKETVSQVRSGTRSMHAGIGEIAAGNSDLSARTEQQAASLAETAASMEQLTATVGQNADNARQAAQLSRSAADTAKQGGQQAANVANTMRDIAGSSQKISDITSVIDGIAFQTNILALNAAVEAARAGEQGRGFAVVAGEVRNLASRSAQAAKEIKVLIEESVDRVQQGSKLVDTAATTMAEIVRSVTQVNDIMGEIASASDEQRRGIEQVAQAVSQMDQVTQQNAALVEEAASATDALAGQAEYLSGVVAVFNLSGTDADPVASEFVATGEWRLPLSDAHFRRICQLIYQRAGIVLADHKRDMVYNRLVRRLRLLGLDDFGRYLGMLEANSSSAEWQAFINSLTTNLTAFFREGHHFPILAEHARKRAGDYKVWSAAASTGEEPYSIAITLADVLGGGAGRWKVFASDIDTQVLEKAQSGVYRQEELKTLSPVQMQRYFMRGTGPHEGLVRVRSELSNHIDFAPINLLDKQAPVPGPFDAIFCRNVMIYFDKPTQQAILQRFVPLLKPGGLLFAGHSENFSNLSRDFWLRGQTIMTEIINSHSDMEMVATAPDPLVARDLIKKFNPDVLTLDVEMPRMDGLDFLEKLMRLRPMPVVMVSSLTGKGSEVTLRALELGAIDFVTKPQLGIREGMLAYSEMIAEKVRTAARAKIAAHAPTAVPATLKAGPLLSSEKLIAIGASTGGTEAIRHVLQPLPLSSPALLITQHMPPGFTRSFAERLNKLCQISVKEAEDGERVLPGHAYIAPGDKHMELARSGANYQIKLHDGPPVNRHRPAVDVLFHSVAKHAGRNAVGVILTGMGNDGAAGMLAMHQAGAWTIAQNEASCVVFGMPREAINSGGVSEVVDLSQFLVVDDFSTMRRIVRNLLKELGFNNVEEAEDGVDALNKLQAGGFGFVISDWNMPNMDGLELLKTIRADGAMSAMPVLMVTAEAKKENIIAAAQAGASGYVVKPFTAATLEEKLGKIFEKLGM</sequence>
<evidence type="ECO:0000256" key="9">
    <source>
        <dbReference type="ARBA" id="ARBA00022500"/>
    </source>
</evidence>
<dbReference type="Gene3D" id="1.20.120.30">
    <property type="entry name" value="Aspartate receptor, ligand-binding domain"/>
    <property type="match status" value="2"/>
</dbReference>
<dbReference type="PROSITE" id="PS50110">
    <property type="entry name" value="RESPONSE_REGULATORY"/>
    <property type="match status" value="2"/>
</dbReference>
<dbReference type="HOGENOM" id="CLU_239877_0_0_1"/>
<dbReference type="FunFam" id="1.10.287.950:FF:000001">
    <property type="entry name" value="Methyl-accepting chemotaxis sensory transducer"/>
    <property type="match status" value="2"/>
</dbReference>
<dbReference type="InterPro" id="IPR003660">
    <property type="entry name" value="HAMP_dom"/>
</dbReference>
<evidence type="ECO:0000256" key="16">
    <source>
        <dbReference type="ARBA" id="ARBA00022723"/>
    </source>
</evidence>
<dbReference type="GO" id="GO:0005737">
    <property type="term" value="C:cytoplasm"/>
    <property type="evidence" value="ECO:0007669"/>
    <property type="project" value="UniProtKB-SubCell"/>
</dbReference>
<dbReference type="SUPFAM" id="SSF47170">
    <property type="entry name" value="Aspartate receptor, ligand-binding domain"/>
    <property type="match status" value="2"/>
</dbReference>
<evidence type="ECO:0000256" key="24">
    <source>
        <dbReference type="PROSITE-ProRule" id="PRU00284"/>
    </source>
</evidence>
<dbReference type="Gene3D" id="1.10.287.950">
    <property type="entry name" value="Methyl-accepting chemotaxis protein"/>
    <property type="match status" value="2"/>
</dbReference>
<evidence type="ECO:0000256" key="21">
    <source>
        <dbReference type="ARBA" id="ARBA00023136"/>
    </source>
</evidence>
<dbReference type="EC" id="2.1.1.80" evidence="5"/>
<evidence type="ECO:0000259" key="32">
    <source>
        <dbReference type="PROSITE" id="PS50123"/>
    </source>
</evidence>
<dbReference type="Pfam" id="PF00672">
    <property type="entry name" value="HAMP"/>
    <property type="match status" value="2"/>
</dbReference>
<comment type="catalytic activity">
    <reaction evidence="1">
        <text>L-glutamyl-[protein] + S-adenosyl-L-methionine = [protein]-L-glutamate 5-O-methyl ester + S-adenosyl-L-homocysteine</text>
        <dbReference type="Rhea" id="RHEA:24452"/>
        <dbReference type="Rhea" id="RHEA-COMP:10208"/>
        <dbReference type="Rhea" id="RHEA-COMP:10311"/>
        <dbReference type="ChEBI" id="CHEBI:29973"/>
        <dbReference type="ChEBI" id="CHEBI:57856"/>
        <dbReference type="ChEBI" id="CHEBI:59789"/>
        <dbReference type="ChEBI" id="CHEBI:82795"/>
        <dbReference type="EC" id="2.1.1.80"/>
    </reaction>
</comment>
<dbReference type="Gene3D" id="3.40.50.150">
    <property type="entry name" value="Vaccinia Virus protein VP39"/>
    <property type="match status" value="1"/>
</dbReference>
<dbReference type="Pfam" id="PF02203">
    <property type="entry name" value="TarH"/>
    <property type="match status" value="2"/>
</dbReference>
<keyword evidence="9" id="KW-0145">Chemotaxis</keyword>
<dbReference type="InterPro" id="IPR011006">
    <property type="entry name" value="CheY-like_superfamily"/>
</dbReference>
<evidence type="ECO:0000256" key="18">
    <source>
        <dbReference type="ARBA" id="ARBA00022842"/>
    </source>
</evidence>
<evidence type="ECO:0000256" key="20">
    <source>
        <dbReference type="ARBA" id="ARBA00023012"/>
    </source>
</evidence>
<dbReference type="Gene3D" id="1.10.155.10">
    <property type="entry name" value="Chemotaxis receptor methyltransferase CheR, N-terminal domain"/>
    <property type="match status" value="1"/>
</dbReference>
<dbReference type="EMBL" id="ANFO01001146">
    <property type="protein sequence ID" value="KGQ03871.1"/>
    <property type="molecule type" value="Genomic_DNA"/>
</dbReference>
<evidence type="ECO:0000259" key="29">
    <source>
        <dbReference type="PROSITE" id="PS50110"/>
    </source>
</evidence>
<keyword evidence="19 27" id="KW-1133">Transmembrane helix</keyword>
<dbReference type="SMART" id="SM00448">
    <property type="entry name" value="REC"/>
    <property type="match status" value="2"/>
</dbReference>
<dbReference type="GO" id="GO:0004888">
    <property type="term" value="F:transmembrane signaling receptor activity"/>
    <property type="evidence" value="ECO:0007669"/>
    <property type="project" value="InterPro"/>
</dbReference>
<dbReference type="Pfam" id="PF01739">
    <property type="entry name" value="CheR"/>
    <property type="match status" value="1"/>
</dbReference>
<evidence type="ECO:0000259" key="33">
    <source>
        <dbReference type="PROSITE" id="PS50885"/>
    </source>
</evidence>
<comment type="subcellular location">
    <subcellularLocation>
        <location evidence="3">Cell inner membrane</location>
        <topology evidence="3">Multi-pass membrane protein</topology>
    </subcellularLocation>
    <subcellularLocation>
        <location evidence="4">Cytoplasm</location>
    </subcellularLocation>
</comment>
<evidence type="ECO:0000256" key="19">
    <source>
        <dbReference type="ARBA" id="ARBA00022989"/>
    </source>
</evidence>
<dbReference type="Pfam" id="PF00015">
    <property type="entry name" value="MCPsignal"/>
    <property type="match status" value="2"/>
</dbReference>
<feature type="domain" description="CheB-type methylesterase" evidence="31">
    <location>
        <begin position="1432"/>
        <end position="1612"/>
    </location>
</feature>
<evidence type="ECO:0000256" key="12">
    <source>
        <dbReference type="ARBA" id="ARBA00022603"/>
    </source>
</evidence>
<keyword evidence="20" id="KW-0902">Two-component regulatory system</keyword>
<feature type="domain" description="Methyl-accepting transducer" evidence="30">
    <location>
        <begin position="263"/>
        <end position="492"/>
    </location>
</feature>
<dbReference type="NCBIfam" id="NF009206">
    <property type="entry name" value="PRK12555.1"/>
    <property type="match status" value="1"/>
</dbReference>
<feature type="coiled-coil region" evidence="25">
    <location>
        <begin position="974"/>
        <end position="1001"/>
    </location>
</feature>
<dbReference type="PROSITE" id="PS50885">
    <property type="entry name" value="HAMP"/>
    <property type="match status" value="2"/>
</dbReference>
<reference evidence="34 35" key="1">
    <citation type="submission" date="2012-10" db="EMBL/GenBank/DDBJ databases">
        <title>Genome sequencing and analysis of entomopathogenic fungi Beauveria bassiana D1-5.</title>
        <authorList>
            <person name="Li Q."/>
            <person name="Wang L."/>
            <person name="Zhang Z."/>
            <person name="Wang Q."/>
            <person name="Ren J."/>
            <person name="Wang M."/>
            <person name="Xu W."/>
            <person name="Wang J."/>
            <person name="Lu Y."/>
            <person name="Du Q."/>
            <person name="Sun Z."/>
        </authorList>
    </citation>
    <scope>NUCLEOTIDE SEQUENCE [LARGE SCALE GENOMIC DNA]</scope>
    <source>
        <strain evidence="34 35">D1-5</strain>
    </source>
</reference>
<gene>
    <name evidence="34" type="ORF">BBAD15_g10887</name>
</gene>
<keyword evidence="7" id="KW-0488">Methylation</keyword>
<dbReference type="InterPro" id="IPR000780">
    <property type="entry name" value="CheR_MeTrfase"/>
</dbReference>
<dbReference type="SUPFAM" id="SSF52172">
    <property type="entry name" value="CheY-like"/>
    <property type="match status" value="2"/>
</dbReference>
<dbReference type="PANTHER" id="PTHR43531:SF16">
    <property type="entry name" value="METHYL-ACCEPTING CHEMOTAXIS PROTEIN II"/>
    <property type="match status" value="1"/>
</dbReference>
<dbReference type="PROSITE" id="PS50123">
    <property type="entry name" value="CHER"/>
    <property type="match status" value="1"/>
</dbReference>
<dbReference type="InterPro" id="IPR001789">
    <property type="entry name" value="Sig_transdc_resp-reg_receiver"/>
</dbReference>
<dbReference type="NCBIfam" id="NF007902">
    <property type="entry name" value="PRK10611.1"/>
    <property type="match status" value="1"/>
</dbReference>
<dbReference type="Proteomes" id="UP000030106">
    <property type="component" value="Unassembled WGS sequence"/>
</dbReference>
<dbReference type="SMART" id="SM00138">
    <property type="entry name" value="MeTrc"/>
    <property type="match status" value="1"/>
</dbReference>
<feature type="domain" description="CheR-type methyltransferase" evidence="32">
    <location>
        <begin position="1033"/>
        <end position="1304"/>
    </location>
</feature>
<evidence type="ECO:0000313" key="35">
    <source>
        <dbReference type="Proteomes" id="UP000030106"/>
    </source>
</evidence>
<dbReference type="InterPro" id="IPR004089">
    <property type="entry name" value="MCPsignal_dom"/>
</dbReference>
<keyword evidence="25" id="KW-0175">Coiled coil</keyword>
<feature type="domain" description="Response regulatory" evidence="29">
    <location>
        <begin position="1285"/>
        <end position="1402"/>
    </location>
</feature>
<evidence type="ECO:0000256" key="10">
    <source>
        <dbReference type="ARBA" id="ARBA00022519"/>
    </source>
</evidence>
<keyword evidence="8" id="KW-0963">Cytoplasm</keyword>
<feature type="domain" description="Methyl-accepting transducer" evidence="30">
    <location>
        <begin position="774"/>
        <end position="1003"/>
    </location>
</feature>
<feature type="transmembrane region" description="Helical" evidence="27">
    <location>
        <begin position="181"/>
        <end position="202"/>
    </location>
</feature>
<dbReference type="CDD" id="cd16432">
    <property type="entry name" value="CheB_Rec"/>
    <property type="match status" value="1"/>
</dbReference>
<dbReference type="FunFam" id="3.40.50.180:FF:000001">
    <property type="entry name" value="Protein-glutamate methylesterase/protein-glutamine glutaminase"/>
    <property type="match status" value="1"/>
</dbReference>
<dbReference type="InterPro" id="IPR035909">
    <property type="entry name" value="CheB_C"/>
</dbReference>
<keyword evidence="15 27" id="KW-0812">Transmembrane</keyword>
<feature type="domain" description="HAMP" evidence="33">
    <location>
        <begin position="717"/>
        <end position="769"/>
    </location>
</feature>
<evidence type="ECO:0000256" key="5">
    <source>
        <dbReference type="ARBA" id="ARBA00012534"/>
    </source>
</evidence>
<feature type="modified residue" description="4-aspartylphosphate" evidence="23">
    <location>
        <position position="1662"/>
    </location>
</feature>
<evidence type="ECO:0000256" key="7">
    <source>
        <dbReference type="ARBA" id="ARBA00022481"/>
    </source>
</evidence>
<dbReference type="InterPro" id="IPR051310">
    <property type="entry name" value="MCP_chemotaxis"/>
</dbReference>
<keyword evidence="13" id="KW-0808">Transferase</keyword>
<dbReference type="GO" id="GO:0032259">
    <property type="term" value="P:methylation"/>
    <property type="evidence" value="ECO:0007669"/>
    <property type="project" value="UniProtKB-KW"/>
</dbReference>
<feature type="domain" description="HAMP" evidence="33">
    <location>
        <begin position="206"/>
        <end position="258"/>
    </location>
</feature>
<evidence type="ECO:0000256" key="17">
    <source>
        <dbReference type="ARBA" id="ARBA00022801"/>
    </source>
</evidence>
<dbReference type="InterPro" id="IPR022642">
    <property type="entry name" value="CheR_C"/>
</dbReference>
<dbReference type="InterPro" id="IPR004091">
    <property type="entry name" value="Chemotax_Me-accpt_rcpt_Me-site"/>
</dbReference>
<evidence type="ECO:0000256" key="3">
    <source>
        <dbReference type="ARBA" id="ARBA00004429"/>
    </source>
</evidence>
<feature type="coiled-coil region" evidence="25">
    <location>
        <begin position="481"/>
        <end position="508"/>
    </location>
</feature>
<protein>
    <recommendedName>
        <fullName evidence="5">protein-glutamate O-methyltransferase</fullName>
        <ecNumber evidence="5">2.1.1.80</ecNumber>
    </recommendedName>
</protein>
<evidence type="ECO:0000256" key="14">
    <source>
        <dbReference type="ARBA" id="ARBA00022691"/>
    </source>
</evidence>
<dbReference type="InterPro" id="IPR022641">
    <property type="entry name" value="CheR_N"/>
</dbReference>
<keyword evidence="11 23" id="KW-0597">Phosphoprotein</keyword>
<evidence type="ECO:0000256" key="26">
    <source>
        <dbReference type="SAM" id="MobiDB-lite"/>
    </source>
</evidence>
<dbReference type="PROSITE" id="PS00538">
    <property type="entry name" value="CHEMOTAXIS_TRANSDUC_1"/>
    <property type="match status" value="2"/>
</dbReference>
<proteinExistence type="inferred from homology"/>
<evidence type="ECO:0000259" key="30">
    <source>
        <dbReference type="PROSITE" id="PS50111"/>
    </source>
</evidence>
<organism evidence="34 35">
    <name type="scientific">Beauveria bassiana D1-5</name>
    <dbReference type="NCBI Taxonomy" id="1245745"/>
    <lineage>
        <taxon>Eukaryota</taxon>
        <taxon>Fungi</taxon>
        <taxon>Dikarya</taxon>
        <taxon>Ascomycota</taxon>
        <taxon>Pezizomycotina</taxon>
        <taxon>Sordariomycetes</taxon>
        <taxon>Hypocreomycetidae</taxon>
        <taxon>Hypocreales</taxon>
        <taxon>Cordycipitaceae</taxon>
        <taxon>Beauveria</taxon>
    </lineage>
</organism>
<evidence type="ECO:0000256" key="28">
    <source>
        <dbReference type="SAM" id="SignalP"/>
    </source>
</evidence>
<feature type="signal peptide" evidence="28">
    <location>
        <begin position="1"/>
        <end position="17"/>
    </location>
</feature>
<dbReference type="Pfam" id="PF01339">
    <property type="entry name" value="CheB_methylest"/>
    <property type="match status" value="1"/>
</dbReference>
<dbReference type="InterPro" id="IPR036804">
    <property type="entry name" value="CheR_N_sf"/>
</dbReference>
<keyword evidence="10" id="KW-0997">Cell inner membrane</keyword>
<keyword evidence="12" id="KW-0489">Methyltransferase</keyword>
<dbReference type="SUPFAM" id="SSF47757">
    <property type="entry name" value="Chemotaxis receptor methyltransferase CheR, N-terminal domain"/>
    <property type="match status" value="1"/>
</dbReference>
<evidence type="ECO:0000256" key="27">
    <source>
        <dbReference type="SAM" id="Phobius"/>
    </source>
</evidence>
<dbReference type="PRINTS" id="PR00260">
    <property type="entry name" value="CHEMTRNSDUCR"/>
</dbReference>
<dbReference type="GO" id="GO:0046872">
    <property type="term" value="F:metal ion binding"/>
    <property type="evidence" value="ECO:0007669"/>
    <property type="project" value="UniProtKB-KW"/>
</dbReference>
<feature type="domain" description="Response regulatory" evidence="29">
    <location>
        <begin position="1612"/>
        <end position="1729"/>
    </location>
</feature>
<evidence type="ECO:0000256" key="13">
    <source>
        <dbReference type="ARBA" id="ARBA00022679"/>
    </source>
</evidence>
<keyword evidence="14" id="KW-0949">S-adenosyl-L-methionine</keyword>